<dbReference type="EMBL" id="JACEFO010001897">
    <property type="protein sequence ID" value="KAF8695326.1"/>
    <property type="molecule type" value="Genomic_DNA"/>
</dbReference>
<dbReference type="AlphaFoldDB" id="A0A835BEJ1"/>
<feature type="region of interest" description="Disordered" evidence="15">
    <location>
        <begin position="1"/>
        <end position="21"/>
    </location>
</feature>
<evidence type="ECO:0000256" key="1">
    <source>
        <dbReference type="ARBA" id="ARBA00001928"/>
    </source>
</evidence>
<evidence type="ECO:0000313" key="16">
    <source>
        <dbReference type="EMBL" id="KAF8695326.1"/>
    </source>
</evidence>
<evidence type="ECO:0000256" key="14">
    <source>
        <dbReference type="ARBA" id="ARBA00048112"/>
    </source>
</evidence>
<evidence type="ECO:0000256" key="4">
    <source>
        <dbReference type="ARBA" id="ARBA00012357"/>
    </source>
</evidence>
<dbReference type="PANTHER" id="PTHR11570">
    <property type="entry name" value="S-ADENOSYLMETHIONINE DECARBOXYLASE"/>
    <property type="match status" value="1"/>
</dbReference>
<dbReference type="PANTHER" id="PTHR11570:SF0">
    <property type="entry name" value="S-ADENOSYLMETHIONINE DECARBOXYLASE PROENZYME"/>
    <property type="match status" value="1"/>
</dbReference>
<dbReference type="OrthoDB" id="1068353at2759"/>
<dbReference type="GO" id="GO:0004014">
    <property type="term" value="F:adenosylmethionine decarboxylase activity"/>
    <property type="evidence" value="ECO:0007669"/>
    <property type="project" value="UniProtKB-EC"/>
</dbReference>
<evidence type="ECO:0000256" key="6">
    <source>
        <dbReference type="ARBA" id="ARBA00022793"/>
    </source>
</evidence>
<keyword evidence="7" id="KW-0068">Autocatalytic cleavage</keyword>
<evidence type="ECO:0000256" key="13">
    <source>
        <dbReference type="ARBA" id="ARBA00023317"/>
    </source>
</evidence>
<evidence type="ECO:0000256" key="3">
    <source>
        <dbReference type="ARBA" id="ARBA00008466"/>
    </source>
</evidence>
<dbReference type="Proteomes" id="UP000636709">
    <property type="component" value="Unassembled WGS sequence"/>
</dbReference>
<keyword evidence="5" id="KW-0949">S-adenosyl-L-methionine</keyword>
<gene>
    <name evidence="16" type="ORF">HU200_037555</name>
</gene>
<accession>A0A835BEJ1</accession>
<keyword evidence="12" id="KW-0704">Schiff base</keyword>
<evidence type="ECO:0000256" key="5">
    <source>
        <dbReference type="ARBA" id="ARBA00022691"/>
    </source>
</evidence>
<dbReference type="UniPathway" id="UPA00331">
    <property type="reaction ID" value="UER00451"/>
</dbReference>
<organism evidence="16 17">
    <name type="scientific">Digitaria exilis</name>
    <dbReference type="NCBI Taxonomy" id="1010633"/>
    <lineage>
        <taxon>Eukaryota</taxon>
        <taxon>Viridiplantae</taxon>
        <taxon>Streptophyta</taxon>
        <taxon>Embryophyta</taxon>
        <taxon>Tracheophyta</taxon>
        <taxon>Spermatophyta</taxon>
        <taxon>Magnoliopsida</taxon>
        <taxon>Liliopsida</taxon>
        <taxon>Poales</taxon>
        <taxon>Poaceae</taxon>
        <taxon>PACMAD clade</taxon>
        <taxon>Panicoideae</taxon>
        <taxon>Panicodae</taxon>
        <taxon>Paniceae</taxon>
        <taxon>Anthephorinae</taxon>
        <taxon>Digitaria</taxon>
    </lineage>
</organism>
<dbReference type="GO" id="GO:0005829">
    <property type="term" value="C:cytosol"/>
    <property type="evidence" value="ECO:0007669"/>
    <property type="project" value="TreeGrafter"/>
</dbReference>
<dbReference type="InterPro" id="IPR012511">
    <property type="entry name" value="AdoMetDC_leader"/>
</dbReference>
<dbReference type="Gene3D" id="3.60.90.10">
    <property type="entry name" value="S-adenosylmethionine decarboxylase"/>
    <property type="match status" value="1"/>
</dbReference>
<evidence type="ECO:0000256" key="7">
    <source>
        <dbReference type="ARBA" id="ARBA00022813"/>
    </source>
</evidence>
<dbReference type="Pfam" id="PF01536">
    <property type="entry name" value="SAM_decarbox"/>
    <property type="match status" value="1"/>
</dbReference>
<evidence type="ECO:0000256" key="9">
    <source>
        <dbReference type="ARBA" id="ARBA00023115"/>
    </source>
</evidence>
<keyword evidence="9" id="KW-0620">Polyamine biosynthesis</keyword>
<evidence type="ECO:0000256" key="2">
    <source>
        <dbReference type="ARBA" id="ARBA00004911"/>
    </source>
</evidence>
<dbReference type="GO" id="GO:0006597">
    <property type="term" value="P:spermine biosynthetic process"/>
    <property type="evidence" value="ECO:0007669"/>
    <property type="project" value="InterPro"/>
</dbReference>
<keyword evidence="6" id="KW-0210">Decarboxylase</keyword>
<comment type="similarity">
    <text evidence="3">Belongs to the eukaryotic AdoMetDC family.</text>
</comment>
<protein>
    <recommendedName>
        <fullName evidence="4">adenosylmethionine decarboxylase</fullName>
        <ecNumber evidence="4">4.1.1.50</ecNumber>
    </recommendedName>
</protein>
<sequence>MPPLAVRSGRGHQLGLDRLPPAPVPWARAGRRLTAQAHTLAVINSGAGGHLVSPHPKKAQAAPPFLRAQSFALASQRRKPPRPRPAASRHYIHLFRPPLPKNSSCSLLRSRRLSAGGPSKEACCWSRLGAAALNKPAVSLCARPALVTEAAAAAASKGGKKSSSSSNFMYEAPLGYKIEDVRPAGGIKKFQSAAYSNDPCGRGLRALSREQIDSFLDLARCTIVSQLSNKNFDSYVLSESSLFVYPHKVVLKTCGTTKLLLSIPRILELAAGLSLPVLSVKYSRGTFIFPGAQPAPHRSFSEEVSVLNGFFGSLKSGGNAYVIGDAFKPKKKWHVYYATEEPEQPMVTFEMCMTGLDVEKAAVFFKNSADGRCSSAKEMTKLSGISEIIPEMEICDFEFDPCGYSMNGVFGPAASTIHVTPEEGFSYASYEAMNFDPSSLVYSDVVKKVLAGFSPSDFSVAVTIFGGHGFAKSWAKSADIDSYMCDDLVEQELPGGGLLMYQSFTAVAPGTVSPRSTLEMDGWSSDGMETAVNSDEMCICWGEEKKAVKKDVVV</sequence>
<dbReference type="Gene3D" id="3.30.360.50">
    <property type="entry name" value="S-adenosylmethionine decarboxylase"/>
    <property type="match status" value="1"/>
</dbReference>
<keyword evidence="11" id="KW-0456">Lyase</keyword>
<evidence type="ECO:0000256" key="15">
    <source>
        <dbReference type="SAM" id="MobiDB-lite"/>
    </source>
</evidence>
<evidence type="ECO:0000256" key="8">
    <source>
        <dbReference type="ARBA" id="ARBA00023066"/>
    </source>
</evidence>
<dbReference type="InterPro" id="IPR018166">
    <property type="entry name" value="S-AdoMet_deCO2ase_CS"/>
</dbReference>
<dbReference type="Pfam" id="PF08132">
    <property type="entry name" value="AdoMetDC_leader"/>
    <property type="match status" value="1"/>
</dbReference>
<dbReference type="SUPFAM" id="SSF56276">
    <property type="entry name" value="S-adenosylmethionine decarboxylase"/>
    <property type="match status" value="1"/>
</dbReference>
<keyword evidence="17" id="KW-1185">Reference proteome</keyword>
<evidence type="ECO:0000256" key="11">
    <source>
        <dbReference type="ARBA" id="ARBA00023239"/>
    </source>
</evidence>
<name>A0A835BEJ1_9POAL</name>
<dbReference type="InterPro" id="IPR048283">
    <property type="entry name" value="AdoMetDC-like"/>
</dbReference>
<keyword evidence="10" id="KW-0865">Zymogen</keyword>
<comment type="catalytic activity">
    <reaction evidence="14">
        <text>S-adenosyl-L-methionine + H(+) = S-adenosyl 3-(methylsulfanyl)propylamine + CO2</text>
        <dbReference type="Rhea" id="RHEA:15981"/>
        <dbReference type="ChEBI" id="CHEBI:15378"/>
        <dbReference type="ChEBI" id="CHEBI:16526"/>
        <dbReference type="ChEBI" id="CHEBI:57443"/>
        <dbReference type="ChEBI" id="CHEBI:59789"/>
        <dbReference type="EC" id="4.1.1.50"/>
    </reaction>
</comment>
<comment type="cofactor">
    <cofactor evidence="1">
        <name>pyruvate</name>
        <dbReference type="ChEBI" id="CHEBI:15361"/>
    </cofactor>
</comment>
<dbReference type="NCBIfam" id="TIGR00535">
    <property type="entry name" value="SAM_DCase"/>
    <property type="match status" value="1"/>
</dbReference>
<reference evidence="16" key="1">
    <citation type="submission" date="2020-07" db="EMBL/GenBank/DDBJ databases">
        <title>Genome sequence and genetic diversity analysis of an under-domesticated orphan crop, white fonio (Digitaria exilis).</title>
        <authorList>
            <person name="Bennetzen J.L."/>
            <person name="Chen S."/>
            <person name="Ma X."/>
            <person name="Wang X."/>
            <person name="Yssel A.E.J."/>
            <person name="Chaluvadi S.R."/>
            <person name="Johnson M."/>
            <person name="Gangashetty P."/>
            <person name="Hamidou F."/>
            <person name="Sanogo M.D."/>
            <person name="Zwaenepoel A."/>
            <person name="Wallace J."/>
            <person name="Van De Peer Y."/>
            <person name="Van Deynze A."/>
        </authorList>
    </citation>
    <scope>NUCLEOTIDE SEQUENCE</scope>
    <source>
        <tissue evidence="16">Leaves</tissue>
    </source>
</reference>
<evidence type="ECO:0000313" key="17">
    <source>
        <dbReference type="Proteomes" id="UP000636709"/>
    </source>
</evidence>
<comment type="pathway">
    <text evidence="2">Amine and polyamine biosynthesis; S-adenosylmethioninamine biosynthesis; S-adenosylmethioninamine from S-adenosyl-L-methionine: step 1/1.</text>
</comment>
<evidence type="ECO:0000256" key="12">
    <source>
        <dbReference type="ARBA" id="ARBA00023270"/>
    </source>
</evidence>
<comment type="caution">
    <text evidence="16">The sequence shown here is derived from an EMBL/GenBank/DDBJ whole genome shotgun (WGS) entry which is preliminary data.</text>
</comment>
<dbReference type="InterPro" id="IPR001985">
    <property type="entry name" value="S-AdoMet_decarboxylase_euk"/>
</dbReference>
<keyword evidence="13" id="KW-0670">Pyruvate</keyword>
<dbReference type="PROSITE" id="PS01336">
    <property type="entry name" value="ADOMETDC"/>
    <property type="match status" value="1"/>
</dbReference>
<dbReference type="InterPro" id="IPR016067">
    <property type="entry name" value="S-AdoMet_deCO2ase_core"/>
</dbReference>
<dbReference type="EC" id="4.1.1.50" evidence="4"/>
<proteinExistence type="inferred from homology"/>
<keyword evidence="8" id="KW-0745">Spermidine biosynthesis</keyword>
<dbReference type="FunFam" id="3.60.90.10:FF:000002">
    <property type="entry name" value="S-adenosylmethionine decarboxylase proenzyme"/>
    <property type="match status" value="1"/>
</dbReference>
<dbReference type="GO" id="GO:0008295">
    <property type="term" value="P:spermidine biosynthetic process"/>
    <property type="evidence" value="ECO:0007669"/>
    <property type="project" value="UniProtKB-KW"/>
</dbReference>
<evidence type="ECO:0000256" key="10">
    <source>
        <dbReference type="ARBA" id="ARBA00023145"/>
    </source>
</evidence>